<comment type="caution">
    <text evidence="5">The sequence shown here is derived from an EMBL/GenBank/DDBJ whole genome shotgun (WGS) entry which is preliminary data.</text>
</comment>
<proteinExistence type="predicted"/>
<dbReference type="EMBL" id="RJMB01000021">
    <property type="protein sequence ID" value="RNL82663.1"/>
    <property type="molecule type" value="Genomic_DNA"/>
</dbReference>
<dbReference type="Gene3D" id="1.10.357.10">
    <property type="entry name" value="Tetracycline Repressor, domain 2"/>
    <property type="match status" value="1"/>
</dbReference>
<dbReference type="PROSITE" id="PS50977">
    <property type="entry name" value="HTH_TETR_2"/>
    <property type="match status" value="1"/>
</dbReference>
<evidence type="ECO:0000259" key="4">
    <source>
        <dbReference type="PROSITE" id="PS50977"/>
    </source>
</evidence>
<dbReference type="SUPFAM" id="SSF48498">
    <property type="entry name" value="Tetracyclin repressor-like, C-terminal domain"/>
    <property type="match status" value="1"/>
</dbReference>
<dbReference type="PANTHER" id="PTHR30055:SF200">
    <property type="entry name" value="HTH-TYPE TRANSCRIPTIONAL REPRESSOR BDCR"/>
    <property type="match status" value="1"/>
</dbReference>
<sequence>MSQSPEHQGAGPSSSEETPADARTRLITAAIEAFAAKGFHGTTTRDIAAAAGMSPAAVYVHHRSKEELLYLISRRGHESTLRLVREAAASRDDPAERLVAVVRTFVAHHARGHTSARIVNYELSALSPEHQRDIADLRRSTHDEMHRLVQAGVDAGVFDTPAPRMTTLALLSLQIDLARWYRDEGEWTPDEIADHYCELALRMVGAR</sequence>
<feature type="DNA-binding region" description="H-T-H motif" evidence="2">
    <location>
        <begin position="43"/>
        <end position="62"/>
    </location>
</feature>
<dbReference type="AlphaFoldDB" id="A0A3N0E4D5"/>
<feature type="compositionally biased region" description="Polar residues" evidence="3">
    <location>
        <begin position="1"/>
        <end position="17"/>
    </location>
</feature>
<dbReference type="Pfam" id="PF17932">
    <property type="entry name" value="TetR_C_24"/>
    <property type="match status" value="1"/>
</dbReference>
<name>A0A3N0E4D5_9ACTN</name>
<feature type="domain" description="HTH tetR-type" evidence="4">
    <location>
        <begin position="20"/>
        <end position="80"/>
    </location>
</feature>
<keyword evidence="6" id="KW-1185">Reference proteome</keyword>
<evidence type="ECO:0000256" key="3">
    <source>
        <dbReference type="SAM" id="MobiDB-lite"/>
    </source>
</evidence>
<gene>
    <name evidence="5" type="ORF">EFW17_18420</name>
</gene>
<dbReference type="SUPFAM" id="SSF46689">
    <property type="entry name" value="Homeodomain-like"/>
    <property type="match status" value="1"/>
</dbReference>
<dbReference type="OrthoDB" id="1669699at2"/>
<dbReference type="Proteomes" id="UP000269198">
    <property type="component" value="Unassembled WGS sequence"/>
</dbReference>
<dbReference type="InterPro" id="IPR041490">
    <property type="entry name" value="KstR2_TetR_C"/>
</dbReference>
<evidence type="ECO:0000313" key="5">
    <source>
        <dbReference type="EMBL" id="RNL82663.1"/>
    </source>
</evidence>
<dbReference type="PRINTS" id="PR00455">
    <property type="entry name" value="HTHTETR"/>
</dbReference>
<evidence type="ECO:0000313" key="6">
    <source>
        <dbReference type="Proteomes" id="UP000269198"/>
    </source>
</evidence>
<dbReference type="PANTHER" id="PTHR30055">
    <property type="entry name" value="HTH-TYPE TRANSCRIPTIONAL REGULATOR RUTR"/>
    <property type="match status" value="1"/>
</dbReference>
<dbReference type="GO" id="GO:0003700">
    <property type="term" value="F:DNA-binding transcription factor activity"/>
    <property type="evidence" value="ECO:0007669"/>
    <property type="project" value="TreeGrafter"/>
</dbReference>
<keyword evidence="1 2" id="KW-0238">DNA-binding</keyword>
<evidence type="ECO:0000256" key="2">
    <source>
        <dbReference type="PROSITE-ProRule" id="PRU00335"/>
    </source>
</evidence>
<dbReference type="InterPro" id="IPR009057">
    <property type="entry name" value="Homeodomain-like_sf"/>
</dbReference>
<protein>
    <submittedName>
        <fullName evidence="5">TetR/AcrR family transcriptional regulator</fullName>
    </submittedName>
</protein>
<dbReference type="Pfam" id="PF00440">
    <property type="entry name" value="TetR_N"/>
    <property type="match status" value="1"/>
</dbReference>
<accession>A0A3N0E4D5</accession>
<dbReference type="GO" id="GO:0000976">
    <property type="term" value="F:transcription cis-regulatory region binding"/>
    <property type="evidence" value="ECO:0007669"/>
    <property type="project" value="TreeGrafter"/>
</dbReference>
<feature type="region of interest" description="Disordered" evidence="3">
    <location>
        <begin position="1"/>
        <end position="20"/>
    </location>
</feature>
<organism evidence="5 6">
    <name type="scientific">Halostreptopolyspora alba</name>
    <dbReference type="NCBI Taxonomy" id="2487137"/>
    <lineage>
        <taxon>Bacteria</taxon>
        <taxon>Bacillati</taxon>
        <taxon>Actinomycetota</taxon>
        <taxon>Actinomycetes</taxon>
        <taxon>Streptosporangiales</taxon>
        <taxon>Nocardiopsidaceae</taxon>
        <taxon>Halostreptopolyspora</taxon>
    </lineage>
</organism>
<dbReference type="InterPro" id="IPR036271">
    <property type="entry name" value="Tet_transcr_reg_TetR-rel_C_sf"/>
</dbReference>
<reference evidence="5 6" key="1">
    <citation type="submission" date="2018-11" db="EMBL/GenBank/DDBJ databases">
        <title>The genome draft of YIM 96095.</title>
        <authorList>
            <person name="Tang S.-K."/>
            <person name="Chunyu W.-X."/>
            <person name="Feng Y.-Z."/>
        </authorList>
    </citation>
    <scope>NUCLEOTIDE SEQUENCE [LARGE SCALE GENOMIC DNA]</scope>
    <source>
        <strain evidence="5 6">YIM 96095</strain>
    </source>
</reference>
<dbReference type="InterPro" id="IPR001647">
    <property type="entry name" value="HTH_TetR"/>
</dbReference>
<evidence type="ECO:0000256" key="1">
    <source>
        <dbReference type="ARBA" id="ARBA00023125"/>
    </source>
</evidence>
<dbReference type="RefSeq" id="WP_123202658.1">
    <property type="nucleotide sequence ID" value="NZ_RJMB01000021.1"/>
</dbReference>
<dbReference type="InterPro" id="IPR050109">
    <property type="entry name" value="HTH-type_TetR-like_transc_reg"/>
</dbReference>